<dbReference type="RefSeq" id="XP_006875535.1">
    <property type="nucleotide sequence ID" value="XM_006875473.1"/>
</dbReference>
<dbReference type="InterPro" id="IPR001304">
    <property type="entry name" value="C-type_lectin-like"/>
</dbReference>
<dbReference type="Gene3D" id="3.10.100.10">
    <property type="entry name" value="Mannose-Binding Protein A, subunit A"/>
    <property type="match status" value="1"/>
</dbReference>
<organism evidence="6 7">
    <name type="scientific">Chrysochloris asiatica</name>
    <name type="common">Cape golden mole</name>
    <dbReference type="NCBI Taxonomy" id="185453"/>
    <lineage>
        <taxon>Eukaryota</taxon>
        <taxon>Metazoa</taxon>
        <taxon>Chordata</taxon>
        <taxon>Craniata</taxon>
        <taxon>Vertebrata</taxon>
        <taxon>Euteleostomi</taxon>
        <taxon>Mammalia</taxon>
        <taxon>Eutheria</taxon>
        <taxon>Afrotheria</taxon>
        <taxon>Chrysochloridae</taxon>
        <taxon>Chrysochlorinae</taxon>
        <taxon>Chrysochloris</taxon>
    </lineage>
</organism>
<keyword evidence="6" id="KW-1185">Reference proteome</keyword>
<dbReference type="GO" id="GO:0002720">
    <property type="term" value="P:positive regulation of cytokine production involved in immune response"/>
    <property type="evidence" value="ECO:0007669"/>
    <property type="project" value="TreeGrafter"/>
</dbReference>
<evidence type="ECO:0000256" key="2">
    <source>
        <dbReference type="ARBA" id="ARBA00022734"/>
    </source>
</evidence>
<dbReference type="InterPro" id="IPR033992">
    <property type="entry name" value="NKR-like_CTLD"/>
</dbReference>
<evidence type="ECO:0000256" key="3">
    <source>
        <dbReference type="SAM" id="MobiDB-lite"/>
    </source>
</evidence>
<accession>A0A9B0X236</accession>
<evidence type="ECO:0000259" key="5">
    <source>
        <dbReference type="PROSITE" id="PS50041"/>
    </source>
</evidence>
<dbReference type="GeneID" id="102824316"/>
<dbReference type="CTD" id="64581"/>
<dbReference type="GO" id="GO:0043122">
    <property type="term" value="P:regulation of canonical NF-kappaB signal transduction"/>
    <property type="evidence" value="ECO:0007669"/>
    <property type="project" value="TreeGrafter"/>
</dbReference>
<sequence length="248" mass="28273">MEYHSDVGNLDEDGYTQLDFSSRGIARRHPISEKGTCTRFPRWCLIAVTLGILCLIMLVITVVLGTVALWRSNSGSNPLENINFPSRSKQNHSQPTKPSLEEKVDPTMALGTTGVSPYSPCLPNWILYEKNCYLLRASLDSWDSSREQCSQLDSSLLKIDNSKELEFIKRQVASQPNNSFWIGLSYYQTKRQWFWEDGSTVSPNLFQIRNTVNLENLPKVCAWIHLSEIYDQHCSVPSYSICERNVAK</sequence>
<dbReference type="InterPro" id="IPR016186">
    <property type="entry name" value="C-type_lectin-like/link_sf"/>
</dbReference>
<evidence type="ECO:0000313" key="6">
    <source>
        <dbReference type="Proteomes" id="UP000504623"/>
    </source>
</evidence>
<dbReference type="GO" id="GO:0009986">
    <property type="term" value="C:cell surface"/>
    <property type="evidence" value="ECO:0007669"/>
    <property type="project" value="TreeGrafter"/>
</dbReference>
<dbReference type="OrthoDB" id="2142683at2759"/>
<dbReference type="InterPro" id="IPR042808">
    <property type="entry name" value="CLEC7A"/>
</dbReference>
<keyword evidence="4" id="KW-1133">Transmembrane helix</keyword>
<feature type="domain" description="C-type lectin" evidence="5">
    <location>
        <begin position="128"/>
        <end position="243"/>
    </location>
</feature>
<keyword evidence="4" id="KW-0812">Transmembrane</keyword>
<dbReference type="PANTHER" id="PTHR47218">
    <property type="entry name" value="C-TYPE LECTIN DOMAIN FAMILY 7 MEMBER A"/>
    <property type="match status" value="1"/>
</dbReference>
<dbReference type="GO" id="GO:0001872">
    <property type="term" value="F:(1-&gt;3)-beta-D-glucan binding"/>
    <property type="evidence" value="ECO:0007669"/>
    <property type="project" value="InterPro"/>
</dbReference>
<gene>
    <name evidence="7" type="primary">CLEC7A</name>
</gene>
<evidence type="ECO:0000313" key="7">
    <source>
        <dbReference type="RefSeq" id="XP_006875535.1"/>
    </source>
</evidence>
<dbReference type="GO" id="GO:0038187">
    <property type="term" value="F:pattern recognition receptor activity"/>
    <property type="evidence" value="ECO:0007669"/>
    <property type="project" value="TreeGrafter"/>
</dbReference>
<dbReference type="GO" id="GO:0045087">
    <property type="term" value="P:innate immune response"/>
    <property type="evidence" value="ECO:0007669"/>
    <property type="project" value="TreeGrafter"/>
</dbReference>
<name>A0A9B0X236_CHRAS</name>
<proteinExistence type="predicted"/>
<dbReference type="PANTHER" id="PTHR47218:SF1">
    <property type="entry name" value="C-TYPE LECTIN DOMAIN FAMILY 7 MEMBER A"/>
    <property type="match status" value="1"/>
</dbReference>
<keyword evidence="4" id="KW-0472">Membrane</keyword>
<evidence type="ECO:0000256" key="4">
    <source>
        <dbReference type="SAM" id="Phobius"/>
    </source>
</evidence>
<dbReference type="Pfam" id="PF00059">
    <property type="entry name" value="Lectin_C"/>
    <property type="match status" value="1"/>
</dbReference>
<protein>
    <submittedName>
        <fullName evidence="7">C-type lectin domain family 7 member A</fullName>
    </submittedName>
</protein>
<feature type="compositionally biased region" description="Polar residues" evidence="3">
    <location>
        <begin position="81"/>
        <end position="97"/>
    </location>
</feature>
<dbReference type="InterPro" id="IPR016187">
    <property type="entry name" value="CTDL_fold"/>
</dbReference>
<dbReference type="SUPFAM" id="SSF56436">
    <property type="entry name" value="C-type lectin-like"/>
    <property type="match status" value="1"/>
</dbReference>
<dbReference type="CDD" id="cd03593">
    <property type="entry name" value="CLECT_NK_receptors_like"/>
    <property type="match status" value="1"/>
</dbReference>
<reference evidence="7" key="1">
    <citation type="submission" date="2025-08" db="UniProtKB">
        <authorList>
            <consortium name="RefSeq"/>
        </authorList>
    </citation>
    <scope>IDENTIFICATION</scope>
    <source>
        <tissue evidence="7">Spleen</tissue>
    </source>
</reference>
<dbReference type="GO" id="GO:0016020">
    <property type="term" value="C:membrane"/>
    <property type="evidence" value="ECO:0007669"/>
    <property type="project" value="UniProtKB-SubCell"/>
</dbReference>
<dbReference type="SMART" id="SM00034">
    <property type="entry name" value="CLECT"/>
    <property type="match status" value="1"/>
</dbReference>
<feature type="region of interest" description="Disordered" evidence="3">
    <location>
        <begin position="81"/>
        <end position="102"/>
    </location>
</feature>
<evidence type="ECO:0000256" key="1">
    <source>
        <dbReference type="ARBA" id="ARBA00004167"/>
    </source>
</evidence>
<dbReference type="Proteomes" id="UP000504623">
    <property type="component" value="Unplaced"/>
</dbReference>
<dbReference type="GO" id="GO:0071226">
    <property type="term" value="P:cellular response to molecule of fungal origin"/>
    <property type="evidence" value="ECO:0007669"/>
    <property type="project" value="InterPro"/>
</dbReference>
<dbReference type="AlphaFoldDB" id="A0A9B0X236"/>
<feature type="transmembrane region" description="Helical" evidence="4">
    <location>
        <begin position="43"/>
        <end position="70"/>
    </location>
</feature>
<comment type="subcellular location">
    <subcellularLocation>
        <location evidence="1">Membrane</location>
        <topology evidence="1">Single-pass membrane protein</topology>
    </subcellularLocation>
</comment>
<dbReference type="GO" id="GO:0006910">
    <property type="term" value="P:phagocytosis, recognition"/>
    <property type="evidence" value="ECO:0007669"/>
    <property type="project" value="TreeGrafter"/>
</dbReference>
<keyword evidence="2" id="KW-0430">Lectin</keyword>
<dbReference type="PROSITE" id="PS50041">
    <property type="entry name" value="C_TYPE_LECTIN_2"/>
    <property type="match status" value="1"/>
</dbReference>